<comment type="cofactor">
    <cofactor evidence="1">
        <name>FAD</name>
        <dbReference type="ChEBI" id="CHEBI:57692"/>
    </cofactor>
</comment>
<dbReference type="OrthoDB" id="269227at2759"/>
<dbReference type="Proteomes" id="UP000481858">
    <property type="component" value="Unassembled WGS sequence"/>
</dbReference>
<dbReference type="SUPFAM" id="SSF56112">
    <property type="entry name" value="Protein kinase-like (PK-like)"/>
    <property type="match status" value="1"/>
</dbReference>
<reference evidence="7 8" key="1">
    <citation type="submission" date="2019-12" db="EMBL/GenBank/DDBJ databases">
        <title>Draft genome sequence of the ascomycete Xylaria multiplex DSM 110363.</title>
        <authorList>
            <person name="Buettner E."/>
            <person name="Kellner H."/>
        </authorList>
    </citation>
    <scope>NUCLEOTIDE SEQUENCE [LARGE SCALE GENOMIC DNA]</scope>
    <source>
        <strain evidence="7 8">DSM 110363</strain>
    </source>
</reference>
<dbReference type="Gene3D" id="3.30.560.10">
    <property type="entry name" value="Glucose Oxidase, domain 3"/>
    <property type="match status" value="1"/>
</dbReference>
<dbReference type="InterPro" id="IPR011009">
    <property type="entry name" value="Kinase-like_dom_sf"/>
</dbReference>
<dbReference type="PANTHER" id="PTHR11552">
    <property type="entry name" value="GLUCOSE-METHANOL-CHOLINE GMC OXIDOREDUCTASE"/>
    <property type="match status" value="1"/>
</dbReference>
<dbReference type="InterPro" id="IPR012132">
    <property type="entry name" value="GMC_OxRdtase"/>
</dbReference>
<comment type="similarity">
    <text evidence="2">Belongs to the GMC oxidoreductase family.</text>
</comment>
<evidence type="ECO:0000256" key="4">
    <source>
        <dbReference type="ARBA" id="ARBA00022827"/>
    </source>
</evidence>
<evidence type="ECO:0000256" key="1">
    <source>
        <dbReference type="ARBA" id="ARBA00001974"/>
    </source>
</evidence>
<feature type="region of interest" description="Disordered" evidence="5">
    <location>
        <begin position="595"/>
        <end position="620"/>
    </location>
</feature>
<evidence type="ECO:0000256" key="3">
    <source>
        <dbReference type="ARBA" id="ARBA00022630"/>
    </source>
</evidence>
<sequence>MTTMNDVAVYQINTGDGNGADMTIDLNGQRIAISFFPSSQASRSVLSSNQSKSCIEDSIIQRLGQASITEDDDEYEEIVDRVLVTILDVGKPVFAEVAPVKTAVPLPPSEDLQSLLYPKTLTYRLKTAGGNPAIIPIDHSETYTCLEPESDNYPDIEFEIDESLPQYLPHQISVLETFVKGADHLVCRVQVHEKEMLCKVWSHGLLYAASEQEIASLQKIRKSGLHGYTLVRVPQILGYVKHSKVGCIIGLLREWVPGERLRNISISVTPEEKRKMWASQISKTIDQLHGIGVIWGDGKASNVIIDKEDNAWLIDFGGGFTNGWVEKELAGTVEGDKQAVQKITQQSSNVKTNIPMKFASLALLAGLSTVSAVSEVSEYEYVIIGSGPGGGTLAANLARTGHSVFLIEAGGDYGDDILQTVPVMGAHAAEHPEMSWAFFVSHYQNETQARRDNKFAYLLPNGTYYVGLDPPEEAEPVGILYPRGATLGGSSQVNAAVFALPADEHWNAIADLTSDQSWRGAEMREIFLELENCTYLPPKSPNHGFSGPISSGRNNLSYVSESAGQVEILTNTYRELEGIEVESIEQFEELMARDPNRLDPDSYKPSLSQMVNSKDDRGRRSAARNYIVETLNATNPDGSQKYPLTVGLHSLATRVLLKSTGPGSKPKATGVEYLAGEGLYGADKRYDPSQKGALKSVKATREVIVSGGAFNTPQILKLSGIGPRDELEALGIPVHVDLPSVGRYLFDNYEGGISVDAATDWGVTNPTDRCTFTFDDEDPCFREWLISGTGPYAEAGGPYQMLFRSSVSETQSSDIVAFGGTGFIFRGLWPGYSNVTYPATAFFWSVVTMQTRNRAGTVTLRSADPRDPPQIDFNWFEEGGSEDLLAITEAIEFAMRVLNMTGKPYAPLTPLEPEPGVEIGQALRDYIYSHHAQGSCRMGPAGNTDYCVDPDFKVNGVDGLRVVDASIFPVNPGGFPNLPTYMISHKAFKAISAHIKTAC</sequence>
<dbReference type="AlphaFoldDB" id="A0A7C8MWM9"/>
<dbReference type="InParanoid" id="A0A7C8MWM9"/>
<dbReference type="GO" id="GO:0016614">
    <property type="term" value="F:oxidoreductase activity, acting on CH-OH group of donors"/>
    <property type="evidence" value="ECO:0007669"/>
    <property type="project" value="InterPro"/>
</dbReference>
<evidence type="ECO:0000256" key="5">
    <source>
        <dbReference type="SAM" id="MobiDB-lite"/>
    </source>
</evidence>
<dbReference type="Gene3D" id="1.10.510.10">
    <property type="entry name" value="Transferase(Phosphotransferase) domain 1"/>
    <property type="match status" value="1"/>
</dbReference>
<dbReference type="InterPro" id="IPR007867">
    <property type="entry name" value="GMC_OxRtase_C"/>
</dbReference>
<dbReference type="Pfam" id="PF05199">
    <property type="entry name" value="GMC_oxred_C"/>
    <property type="match status" value="1"/>
</dbReference>
<dbReference type="GO" id="GO:0050660">
    <property type="term" value="F:flavin adenine dinucleotide binding"/>
    <property type="evidence" value="ECO:0007669"/>
    <property type="project" value="InterPro"/>
</dbReference>
<accession>A0A7C8MWM9</accession>
<keyword evidence="8" id="KW-1185">Reference proteome</keyword>
<dbReference type="PANTHER" id="PTHR11552:SF147">
    <property type="entry name" value="CHOLINE DEHYDROGENASE, MITOCHONDRIAL"/>
    <property type="match status" value="1"/>
</dbReference>
<dbReference type="PROSITE" id="PS00624">
    <property type="entry name" value="GMC_OXRED_2"/>
    <property type="match status" value="1"/>
</dbReference>
<evidence type="ECO:0000256" key="2">
    <source>
        <dbReference type="ARBA" id="ARBA00010790"/>
    </source>
</evidence>
<dbReference type="Gene3D" id="3.50.50.60">
    <property type="entry name" value="FAD/NAD(P)-binding domain"/>
    <property type="match status" value="1"/>
</dbReference>
<evidence type="ECO:0000313" key="7">
    <source>
        <dbReference type="EMBL" id="KAF2972208.1"/>
    </source>
</evidence>
<evidence type="ECO:0000259" key="6">
    <source>
        <dbReference type="PROSITE" id="PS00624"/>
    </source>
</evidence>
<dbReference type="SUPFAM" id="SSF54373">
    <property type="entry name" value="FAD-linked reductases, C-terminal domain"/>
    <property type="match status" value="1"/>
</dbReference>
<protein>
    <recommendedName>
        <fullName evidence="6">Glucose-methanol-choline oxidoreductase N-terminal domain-containing protein</fullName>
    </recommendedName>
</protein>
<organism evidence="7 8">
    <name type="scientific">Xylaria multiplex</name>
    <dbReference type="NCBI Taxonomy" id="323545"/>
    <lineage>
        <taxon>Eukaryota</taxon>
        <taxon>Fungi</taxon>
        <taxon>Dikarya</taxon>
        <taxon>Ascomycota</taxon>
        <taxon>Pezizomycotina</taxon>
        <taxon>Sordariomycetes</taxon>
        <taxon>Xylariomycetidae</taxon>
        <taxon>Xylariales</taxon>
        <taxon>Xylariaceae</taxon>
        <taxon>Xylaria</taxon>
    </lineage>
</organism>
<dbReference type="InterPro" id="IPR036188">
    <property type="entry name" value="FAD/NAD-bd_sf"/>
</dbReference>
<gene>
    <name evidence="7" type="ORF">GQX73_g1498</name>
</gene>
<dbReference type="Pfam" id="PF00732">
    <property type="entry name" value="GMC_oxred_N"/>
    <property type="match status" value="1"/>
</dbReference>
<proteinExistence type="inferred from homology"/>
<evidence type="ECO:0000313" key="8">
    <source>
        <dbReference type="Proteomes" id="UP000481858"/>
    </source>
</evidence>
<dbReference type="EMBL" id="WUBL01000008">
    <property type="protein sequence ID" value="KAF2972208.1"/>
    <property type="molecule type" value="Genomic_DNA"/>
</dbReference>
<name>A0A7C8MWM9_9PEZI</name>
<keyword evidence="4" id="KW-0274">FAD</keyword>
<dbReference type="InterPro" id="IPR000172">
    <property type="entry name" value="GMC_OxRdtase_N"/>
</dbReference>
<comment type="caution">
    <text evidence="7">The sequence shown here is derived from an EMBL/GenBank/DDBJ whole genome shotgun (WGS) entry which is preliminary data.</text>
</comment>
<dbReference type="SUPFAM" id="SSF51905">
    <property type="entry name" value="FAD/NAD(P)-binding domain"/>
    <property type="match status" value="1"/>
</dbReference>
<keyword evidence="3" id="KW-0285">Flavoprotein</keyword>
<feature type="domain" description="Glucose-methanol-choline oxidoreductase N-terminal" evidence="6">
    <location>
        <begin position="708"/>
        <end position="722"/>
    </location>
</feature>